<accession>A0ABM5NGR4</accession>
<keyword evidence="3" id="KW-1185">Reference proteome</keyword>
<feature type="compositionally biased region" description="Basic residues" evidence="1">
    <location>
        <begin position="50"/>
        <end position="61"/>
    </location>
</feature>
<sequence length="61" mass="6661">MFCYPLKTNAHCKGALKRGTLKTEGGIQKVRSKGVAKHHPLKTEGGIQKVRSKGAVKHRPP</sequence>
<evidence type="ECO:0000313" key="3">
    <source>
        <dbReference type="Proteomes" id="UP000011820"/>
    </source>
</evidence>
<evidence type="ECO:0000313" key="2">
    <source>
        <dbReference type="EMBL" id="AGH17461.1"/>
    </source>
</evidence>
<reference evidence="2 3" key="1">
    <citation type="journal article" date="2013" name="Genome Announc.">
        <title>Complete Genome Sequence of a Chinese Strain of 'Candidatus Liberibacter asiaticus'.</title>
        <authorList>
            <person name="Lin H."/>
            <person name="Han C.S."/>
            <person name="Liu B."/>
            <person name="Lou B."/>
            <person name="Bai X."/>
            <person name="Deng C."/>
            <person name="Civerolo E.L."/>
            <person name="Gupta G."/>
        </authorList>
    </citation>
    <scope>NUCLEOTIDE SEQUENCE [LARGE SCALE GENOMIC DNA]</scope>
    <source>
        <strain evidence="3">gxpsy</strain>
    </source>
</reference>
<feature type="compositionally biased region" description="Basic residues" evidence="1">
    <location>
        <begin position="30"/>
        <end position="40"/>
    </location>
</feature>
<feature type="region of interest" description="Disordered" evidence="1">
    <location>
        <begin position="30"/>
        <end position="61"/>
    </location>
</feature>
<gene>
    <name evidence="2" type="ORF">WSI_05520</name>
</gene>
<name>A0ABM5NGR4_LIBAS</name>
<dbReference type="EMBL" id="CP004005">
    <property type="protein sequence ID" value="AGH17461.1"/>
    <property type="molecule type" value="Genomic_DNA"/>
</dbReference>
<evidence type="ECO:0000256" key="1">
    <source>
        <dbReference type="SAM" id="MobiDB-lite"/>
    </source>
</evidence>
<proteinExistence type="predicted"/>
<dbReference type="Proteomes" id="UP000011820">
    <property type="component" value="Chromosome"/>
</dbReference>
<protein>
    <submittedName>
        <fullName evidence="2">Uncharacterized protein</fullName>
    </submittedName>
</protein>
<organism evidence="2 3">
    <name type="scientific">Candidatus Liberibacter asiaticus str. gxpsy</name>
    <dbReference type="NCBI Taxonomy" id="1174529"/>
    <lineage>
        <taxon>Bacteria</taxon>
        <taxon>Pseudomonadati</taxon>
        <taxon>Pseudomonadota</taxon>
        <taxon>Alphaproteobacteria</taxon>
        <taxon>Hyphomicrobiales</taxon>
        <taxon>Rhizobiaceae</taxon>
        <taxon>Liberibacter</taxon>
    </lineage>
</organism>